<feature type="region of interest" description="Disordered" evidence="1">
    <location>
        <begin position="1"/>
        <end position="31"/>
    </location>
</feature>
<dbReference type="VEuPathDB" id="FungiDB:FUN_008046"/>
<comment type="caution">
    <text evidence="2">The sequence shown here is derived from an EMBL/GenBank/DDBJ whole genome shotgun (WGS) entry which is preliminary data.</text>
</comment>
<evidence type="ECO:0000313" key="3">
    <source>
        <dbReference type="Proteomes" id="UP000232688"/>
    </source>
</evidence>
<dbReference type="VEuPathDB" id="FungiDB:RhiirA1_481483"/>
<dbReference type="AlphaFoldDB" id="A0A2N0QN23"/>
<dbReference type="VEuPathDB" id="FungiDB:RhiirFUN_001190"/>
<name>A0A2N0QN23_9GLOM</name>
<reference evidence="2 3" key="1">
    <citation type="submission" date="2017-10" db="EMBL/GenBank/DDBJ databases">
        <title>Extensive intraspecific genome diversity in a model arbuscular mycorrhizal fungus.</title>
        <authorList>
            <person name="Chen E.C.H."/>
            <person name="Morin E."/>
            <person name="Baudet D."/>
            <person name="Noel J."/>
            <person name="Ndikumana S."/>
            <person name="Charron P."/>
            <person name="St-Onge C."/>
            <person name="Giorgi J."/>
            <person name="Grigoriev I.V."/>
            <person name="Roux C."/>
            <person name="Martin F.M."/>
            <person name="Corradi N."/>
        </authorList>
    </citation>
    <scope>NUCLEOTIDE SEQUENCE [LARGE SCALE GENOMIC DNA]</scope>
    <source>
        <strain evidence="2 3">A1</strain>
    </source>
</reference>
<evidence type="ECO:0000256" key="1">
    <source>
        <dbReference type="SAM" id="MobiDB-lite"/>
    </source>
</evidence>
<sequence length="180" mass="20768">MPSESVAKRNSDSKRHRKRSSKESKKAKDKGSPEWIAFIEEHFESAEMYEAGMTKERAKKILDAIDDNRFLIRDGTLNCVAQRVIEYFEKAKRGYGLTSTRKQKIGTWEKRMRQPGAQVEDVAELEKILKRPIKLLDITHGTIFNSRKYRTGPQAIWFIGLGQDPEIYIKGSDLSLHILN</sequence>
<feature type="compositionally biased region" description="Basic and acidic residues" evidence="1">
    <location>
        <begin position="21"/>
        <end position="31"/>
    </location>
</feature>
<organism evidence="2 3">
    <name type="scientific">Rhizophagus irregularis</name>
    <dbReference type="NCBI Taxonomy" id="588596"/>
    <lineage>
        <taxon>Eukaryota</taxon>
        <taxon>Fungi</taxon>
        <taxon>Fungi incertae sedis</taxon>
        <taxon>Mucoromycota</taxon>
        <taxon>Glomeromycotina</taxon>
        <taxon>Glomeromycetes</taxon>
        <taxon>Glomerales</taxon>
        <taxon>Glomeraceae</taxon>
        <taxon>Rhizophagus</taxon>
    </lineage>
</organism>
<dbReference type="EMBL" id="LLXH01005755">
    <property type="protein sequence ID" value="PKC52445.1"/>
    <property type="molecule type" value="Genomic_DNA"/>
</dbReference>
<reference evidence="2 3" key="2">
    <citation type="submission" date="2017-10" db="EMBL/GenBank/DDBJ databases">
        <title>Genome analyses suggest a sexual origin of heterokaryosis in a supposedly ancient asexual fungus.</title>
        <authorList>
            <person name="Corradi N."/>
            <person name="Sedzielewska K."/>
            <person name="Noel J."/>
            <person name="Charron P."/>
            <person name="Farinelli L."/>
            <person name="Marton T."/>
            <person name="Kruger M."/>
            <person name="Pelin A."/>
            <person name="Brachmann A."/>
            <person name="Corradi N."/>
        </authorList>
    </citation>
    <scope>NUCLEOTIDE SEQUENCE [LARGE SCALE GENOMIC DNA]</scope>
    <source>
        <strain evidence="2 3">A1</strain>
    </source>
</reference>
<evidence type="ECO:0000313" key="2">
    <source>
        <dbReference type="EMBL" id="PKC52445.1"/>
    </source>
</evidence>
<proteinExistence type="predicted"/>
<feature type="compositionally biased region" description="Basic and acidic residues" evidence="1">
    <location>
        <begin position="1"/>
        <end position="13"/>
    </location>
</feature>
<accession>A0A2N0QN23</accession>
<protein>
    <submittedName>
        <fullName evidence="2">Uncharacterized protein</fullName>
    </submittedName>
</protein>
<dbReference type="Proteomes" id="UP000232688">
    <property type="component" value="Unassembled WGS sequence"/>
</dbReference>
<gene>
    <name evidence="2" type="ORF">RhiirA1_481483</name>
</gene>